<dbReference type="InterPro" id="IPR013255">
    <property type="entry name" value="Spc25_C"/>
</dbReference>
<evidence type="ECO:0000313" key="13">
    <source>
        <dbReference type="EMBL" id="KAL3512785.1"/>
    </source>
</evidence>
<dbReference type="InterPro" id="IPR045143">
    <property type="entry name" value="Spc25"/>
</dbReference>
<evidence type="ECO:0000256" key="10">
    <source>
        <dbReference type="SAM" id="Coils"/>
    </source>
</evidence>
<evidence type="ECO:0000259" key="12">
    <source>
        <dbReference type="Pfam" id="PF08234"/>
    </source>
</evidence>
<evidence type="ECO:0000256" key="9">
    <source>
        <dbReference type="RuleBase" id="RU367150"/>
    </source>
</evidence>
<keyword evidence="14" id="KW-1185">Reference proteome</keyword>
<gene>
    <name evidence="13" type="ORF">ACH5RR_025502</name>
</gene>
<keyword evidence="9" id="KW-0539">Nucleus</keyword>
<dbReference type="AlphaFoldDB" id="A0ABD2Z372"/>
<dbReference type="CDD" id="cd23784">
    <property type="entry name" value="RWD_Spc25"/>
    <property type="match status" value="1"/>
</dbReference>
<dbReference type="FunFam" id="3.30.457.50:FF:000001">
    <property type="entry name" value="Probable kinetochore protein spc25"/>
    <property type="match status" value="1"/>
</dbReference>
<accession>A0ABD2Z372</accession>
<keyword evidence="4 9" id="KW-0132">Cell division</keyword>
<reference evidence="13 14" key="1">
    <citation type="submission" date="2024-11" db="EMBL/GenBank/DDBJ databases">
        <title>A near-complete genome assembly of Cinchona calisaya.</title>
        <authorList>
            <person name="Lian D.C."/>
            <person name="Zhao X.W."/>
            <person name="Wei L."/>
        </authorList>
    </citation>
    <scope>NUCLEOTIDE SEQUENCE [LARGE SCALE GENOMIC DNA]</scope>
    <source>
        <tissue evidence="13">Nenye</tissue>
    </source>
</reference>
<keyword evidence="8 9" id="KW-0137">Centromere</keyword>
<feature type="coiled-coil region" evidence="10">
    <location>
        <begin position="52"/>
        <end position="149"/>
    </location>
</feature>
<evidence type="ECO:0000313" key="14">
    <source>
        <dbReference type="Proteomes" id="UP001630127"/>
    </source>
</evidence>
<evidence type="ECO:0000256" key="3">
    <source>
        <dbReference type="ARBA" id="ARBA00022454"/>
    </source>
</evidence>
<feature type="compositionally biased region" description="Basic and acidic residues" evidence="11">
    <location>
        <begin position="265"/>
        <end position="277"/>
    </location>
</feature>
<dbReference type="GO" id="GO:0000776">
    <property type="term" value="C:kinetochore"/>
    <property type="evidence" value="ECO:0007669"/>
    <property type="project" value="UniProtKB-UniRule"/>
</dbReference>
<evidence type="ECO:0000256" key="11">
    <source>
        <dbReference type="SAM" id="MobiDB-lite"/>
    </source>
</evidence>
<dbReference type="Proteomes" id="UP001630127">
    <property type="component" value="Unassembled WGS sequence"/>
</dbReference>
<dbReference type="Gene3D" id="3.30.457.50">
    <property type="entry name" value="Chromosome segregation protein Spc25"/>
    <property type="match status" value="1"/>
</dbReference>
<comment type="function">
    <text evidence="9">Acts as a component of the essential kinetochore-associated NDC80 complex, which is required for chromosome segregation and spindle checkpoint activity.</text>
</comment>
<evidence type="ECO:0000256" key="8">
    <source>
        <dbReference type="ARBA" id="ARBA00023328"/>
    </source>
</evidence>
<dbReference type="EMBL" id="JBJUIK010000011">
    <property type="protein sequence ID" value="KAL3512785.1"/>
    <property type="molecule type" value="Genomic_DNA"/>
</dbReference>
<proteinExistence type="inferred from homology"/>
<feature type="compositionally biased region" description="Low complexity" evidence="11">
    <location>
        <begin position="249"/>
        <end position="264"/>
    </location>
</feature>
<keyword evidence="6 10" id="KW-0175">Coiled coil</keyword>
<organism evidence="13 14">
    <name type="scientific">Cinchona calisaya</name>
    <dbReference type="NCBI Taxonomy" id="153742"/>
    <lineage>
        <taxon>Eukaryota</taxon>
        <taxon>Viridiplantae</taxon>
        <taxon>Streptophyta</taxon>
        <taxon>Embryophyta</taxon>
        <taxon>Tracheophyta</taxon>
        <taxon>Spermatophyta</taxon>
        <taxon>Magnoliopsida</taxon>
        <taxon>eudicotyledons</taxon>
        <taxon>Gunneridae</taxon>
        <taxon>Pentapetalae</taxon>
        <taxon>asterids</taxon>
        <taxon>lamiids</taxon>
        <taxon>Gentianales</taxon>
        <taxon>Rubiaceae</taxon>
        <taxon>Cinchonoideae</taxon>
        <taxon>Cinchoneae</taxon>
        <taxon>Cinchona</taxon>
    </lineage>
</organism>
<evidence type="ECO:0000256" key="7">
    <source>
        <dbReference type="ARBA" id="ARBA00023306"/>
    </source>
</evidence>
<dbReference type="PANTHER" id="PTHR14281">
    <property type="entry name" value="KINETOCHORE PROTEIN SPC25-RELATED"/>
    <property type="match status" value="1"/>
</dbReference>
<evidence type="ECO:0000256" key="5">
    <source>
        <dbReference type="ARBA" id="ARBA00022776"/>
    </source>
</evidence>
<dbReference type="Pfam" id="PF08234">
    <property type="entry name" value="Spindle_Spc25"/>
    <property type="match status" value="1"/>
</dbReference>
<sequence>MQSRGDESVMVKMAEMRLICDREIPIQQQRIDSALLSFHNSLLSSKSKAQETLQLQEKLGKLKAELREAEDGLMKILAVKTRKEAKRMAMMDSISAAKARLEELKGVVEDQRARKDEYAAIISRQSDALAALEEMHNRNSERRDEIEEAISWYNRVLGFQIECGHGVKFIFTNIDLKNPNQKYSFTVRHENDVYSLLDCDPPLNDTNELINELNRNNGLFKFVRTMREKFQEAATCGNFPQVSSHEQDTSTISLSAPVSSVSTDSRSESPPKTKELQPVDLNRYSMKVNPTIVGRKEILSPGSTSSLRRSPRFRSPGSTSSTRRSPRLKVKK</sequence>
<comment type="subunit">
    <text evidence="9">Component of the NDC80 complex.</text>
</comment>
<evidence type="ECO:0000256" key="6">
    <source>
        <dbReference type="ARBA" id="ARBA00023054"/>
    </source>
</evidence>
<comment type="similarity">
    <text evidence="2 9">Belongs to the SPC25 family.</text>
</comment>
<keyword evidence="3 9" id="KW-0158">Chromosome</keyword>
<dbReference type="GO" id="GO:0005634">
    <property type="term" value="C:nucleus"/>
    <property type="evidence" value="ECO:0007669"/>
    <property type="project" value="UniProtKB-SubCell"/>
</dbReference>
<evidence type="ECO:0000256" key="4">
    <source>
        <dbReference type="ARBA" id="ARBA00022618"/>
    </source>
</evidence>
<dbReference type="PANTHER" id="PTHR14281:SF0">
    <property type="entry name" value="KINETOCHORE PROTEIN SPC25"/>
    <property type="match status" value="1"/>
</dbReference>
<feature type="domain" description="Chromosome segregation protein Spc25 C-terminal" evidence="12">
    <location>
        <begin position="164"/>
        <end position="231"/>
    </location>
</feature>
<evidence type="ECO:0000256" key="2">
    <source>
        <dbReference type="ARBA" id="ARBA00006379"/>
    </source>
</evidence>
<comment type="subcellular location">
    <subcellularLocation>
        <location evidence="1">Chromosome</location>
        <location evidence="1">Centromere</location>
    </subcellularLocation>
    <subcellularLocation>
        <location evidence="9">Nucleus</location>
    </subcellularLocation>
    <subcellularLocation>
        <location evidence="9">Chromosome</location>
        <location evidence="9">Centromere</location>
        <location evidence="9">Kinetochore</location>
    </subcellularLocation>
</comment>
<name>A0ABD2Z372_9GENT</name>
<evidence type="ECO:0000256" key="1">
    <source>
        <dbReference type="ARBA" id="ARBA00004584"/>
    </source>
</evidence>
<dbReference type="GO" id="GO:0051301">
    <property type="term" value="P:cell division"/>
    <property type="evidence" value="ECO:0007669"/>
    <property type="project" value="UniProtKB-UniRule"/>
</dbReference>
<comment type="caution">
    <text evidence="13">The sequence shown here is derived from an EMBL/GenBank/DDBJ whole genome shotgun (WGS) entry which is preliminary data.</text>
</comment>
<protein>
    <recommendedName>
        <fullName evidence="9">Kinetochore protein SPC25</fullName>
    </recommendedName>
</protein>
<feature type="compositionally biased region" description="Low complexity" evidence="11">
    <location>
        <begin position="303"/>
        <end position="323"/>
    </location>
</feature>
<keyword evidence="9" id="KW-0995">Kinetochore</keyword>
<feature type="region of interest" description="Disordered" evidence="11">
    <location>
        <begin position="240"/>
        <end position="332"/>
    </location>
</feature>
<keyword evidence="7 9" id="KW-0131">Cell cycle</keyword>
<keyword evidence="5 9" id="KW-0498">Mitosis</keyword>